<evidence type="ECO:0000259" key="1">
    <source>
        <dbReference type="Pfam" id="PF10728"/>
    </source>
</evidence>
<dbReference type="AlphaFoldDB" id="A0A645ADH1"/>
<accession>A0A645ADH1</accession>
<dbReference type="PANTHER" id="PTHR40459:SF1">
    <property type="entry name" value="CONSERVED HYPOTHETICAL ALANINE AND LEUCINE RICH PROTEIN"/>
    <property type="match status" value="1"/>
</dbReference>
<name>A0A645ADH1_9ZZZZ</name>
<dbReference type="EMBL" id="VSSQ01012298">
    <property type="protein sequence ID" value="MPM48893.1"/>
    <property type="molecule type" value="Genomic_DNA"/>
</dbReference>
<dbReference type="InterPro" id="IPR037108">
    <property type="entry name" value="TM1727-like_C_sf"/>
</dbReference>
<evidence type="ECO:0000313" key="2">
    <source>
        <dbReference type="EMBL" id="MPM48893.1"/>
    </source>
</evidence>
<gene>
    <name evidence="2" type="ORF">SDC9_95620</name>
</gene>
<dbReference type="Gene3D" id="1.10.1040.20">
    <property type="entry name" value="ProC-like, C-terminal domain"/>
    <property type="match status" value="1"/>
</dbReference>
<dbReference type="InterPro" id="IPR008927">
    <property type="entry name" value="6-PGluconate_DH-like_C_sf"/>
</dbReference>
<dbReference type="SUPFAM" id="SSF48179">
    <property type="entry name" value="6-phosphogluconate dehydrogenase C-terminal domain-like"/>
    <property type="match status" value="1"/>
</dbReference>
<sequence length="193" mass="21099">MHASGAYPLSILNPLKENGYQTACAHPLLAFGDPVVAQEKLGNVWFAIEKPGEDNGQLTGFFKACGNQTFTVDPGKKSLYHAAACVLSNYLVTLLDASFAIFEKSGMPRDNIQEAARPLLESVILNLKGKDLKDALTGPIKRGDKNTVRMHLESLNALMPEMTALYTLMGRKTMQLLGDYSLEEVLNTPLSKQ</sequence>
<dbReference type="Gene3D" id="3.40.50.720">
    <property type="entry name" value="NAD(P)-binding Rossmann-like Domain"/>
    <property type="match status" value="1"/>
</dbReference>
<dbReference type="PANTHER" id="PTHR40459">
    <property type="entry name" value="CONSERVED HYPOTHETICAL ALANINE AND LEUCINE RICH PROTEIN"/>
    <property type="match status" value="1"/>
</dbReference>
<dbReference type="Pfam" id="PF10728">
    <property type="entry name" value="DUF2520"/>
    <property type="match status" value="1"/>
</dbReference>
<proteinExistence type="predicted"/>
<comment type="caution">
    <text evidence="2">The sequence shown here is derived from an EMBL/GenBank/DDBJ whole genome shotgun (WGS) entry which is preliminary data.</text>
</comment>
<dbReference type="InterPro" id="IPR018931">
    <property type="entry name" value="DUF2520"/>
</dbReference>
<reference evidence="2" key="1">
    <citation type="submission" date="2019-08" db="EMBL/GenBank/DDBJ databases">
        <authorList>
            <person name="Kucharzyk K."/>
            <person name="Murdoch R.W."/>
            <person name="Higgins S."/>
            <person name="Loffler F."/>
        </authorList>
    </citation>
    <scope>NUCLEOTIDE SEQUENCE</scope>
</reference>
<protein>
    <recommendedName>
        <fullName evidence="1">DUF2520 domain-containing protein</fullName>
    </recommendedName>
</protein>
<organism evidence="2">
    <name type="scientific">bioreactor metagenome</name>
    <dbReference type="NCBI Taxonomy" id="1076179"/>
    <lineage>
        <taxon>unclassified sequences</taxon>
        <taxon>metagenomes</taxon>
        <taxon>ecological metagenomes</taxon>
    </lineage>
</organism>
<feature type="domain" description="DUF2520" evidence="1">
    <location>
        <begin position="45"/>
        <end position="173"/>
    </location>
</feature>